<dbReference type="InterPro" id="IPR029132">
    <property type="entry name" value="CBAH/NAAA_C"/>
</dbReference>
<evidence type="ECO:0000256" key="2">
    <source>
        <dbReference type="ARBA" id="ARBA00022801"/>
    </source>
</evidence>
<evidence type="ECO:0000256" key="3">
    <source>
        <dbReference type="SAM" id="SignalP"/>
    </source>
</evidence>
<keyword evidence="2 5" id="KW-0378">Hydrolase</keyword>
<evidence type="ECO:0000313" key="6">
    <source>
        <dbReference type="Proteomes" id="UP000764045"/>
    </source>
</evidence>
<organism evidence="5 6">
    <name type="scientific">Marseilla massiliensis</name>
    <dbReference type="NCBI Taxonomy" id="1841864"/>
    <lineage>
        <taxon>Bacteria</taxon>
        <taxon>Pseudomonadati</taxon>
        <taxon>Bacteroidota</taxon>
        <taxon>Bacteroidia</taxon>
        <taxon>Bacteroidales</taxon>
        <taxon>Prevotellaceae</taxon>
        <taxon>Marseilla</taxon>
    </lineage>
</organism>
<comment type="caution">
    <text evidence="5">The sequence shown here is derived from an EMBL/GenBank/DDBJ whole genome shotgun (WGS) entry which is preliminary data.</text>
</comment>
<dbReference type="InterPro" id="IPR052193">
    <property type="entry name" value="Peptidase_C59"/>
</dbReference>
<feature type="domain" description="Choloylglycine hydrolase/NAAA C-terminal" evidence="4">
    <location>
        <begin position="25"/>
        <end position="336"/>
    </location>
</feature>
<dbReference type="CDD" id="cd00542">
    <property type="entry name" value="Ntn_PVA"/>
    <property type="match status" value="1"/>
</dbReference>
<name>A0A938WJZ6_9BACT</name>
<dbReference type="SUPFAM" id="SSF56235">
    <property type="entry name" value="N-terminal nucleophile aminohydrolases (Ntn hydrolases)"/>
    <property type="match status" value="1"/>
</dbReference>
<proteinExistence type="inferred from homology"/>
<feature type="chain" id="PRO_5036714133" evidence="3">
    <location>
        <begin position="25"/>
        <end position="363"/>
    </location>
</feature>
<reference evidence="5 6" key="1">
    <citation type="journal article" date="2021" name="Sci. Rep.">
        <title>The distribution of antibiotic resistance genes in chicken gut microbiota commensals.</title>
        <authorList>
            <person name="Juricova H."/>
            <person name="Matiasovicova J."/>
            <person name="Kubasova T."/>
            <person name="Cejkova D."/>
            <person name="Rychlik I."/>
        </authorList>
    </citation>
    <scope>NUCLEOTIDE SEQUENCE [LARGE SCALE GENOMIC DNA]</scope>
    <source>
        <strain evidence="5 6">An819</strain>
    </source>
</reference>
<dbReference type="PANTHER" id="PTHR35527:SF2">
    <property type="entry name" value="HYDROLASE"/>
    <property type="match status" value="1"/>
</dbReference>
<dbReference type="EMBL" id="JACJJL010000002">
    <property type="protein sequence ID" value="MBM6660585.1"/>
    <property type="molecule type" value="Genomic_DNA"/>
</dbReference>
<sequence length="363" mass="39286">MRKAKIATMAAAMLLAIIPTKAKACTGITLKAADGACIPARTIEWGGSDLKSRYVVVPRGYAQTSYAPGGQKSAMAFTAKYGYVGLAVEQEEFVAEGLNEAGLSAGLFYFPQYGKYEAFDEAVRTTSIADLQLVAWVLGSCKTVDDVKQAVGSVHVVAVDPRASTAHWRFTDASGRQAILEITDGKAHFFESKLGVLTNSPGYEWQLTNLNNYVNLLPGTAPQNRLGELSLMSFGAGSGFLGLPGDVTPPSRFVRAAFYQASTPRAATATEAVRQCFQILNNFDIPIGIETARGEQHADLPSATQWTSATDIMNGRIYYRTMRNSAIRCIDLKAIDFGKVKYQTAPLDDVDEQPIVMVKVKNK</sequence>
<dbReference type="InterPro" id="IPR029055">
    <property type="entry name" value="Ntn_hydrolases_N"/>
</dbReference>
<dbReference type="Pfam" id="PF02275">
    <property type="entry name" value="CBAH"/>
    <property type="match status" value="1"/>
</dbReference>
<dbReference type="GO" id="GO:0016787">
    <property type="term" value="F:hydrolase activity"/>
    <property type="evidence" value="ECO:0007669"/>
    <property type="project" value="UniProtKB-KW"/>
</dbReference>
<protein>
    <submittedName>
        <fullName evidence="5">Choloylglycine hydrolase family protein</fullName>
    </submittedName>
</protein>
<dbReference type="AlphaFoldDB" id="A0A938WJZ6"/>
<dbReference type="PANTHER" id="PTHR35527">
    <property type="entry name" value="CHOLOYLGLYCINE HYDROLASE"/>
    <property type="match status" value="1"/>
</dbReference>
<evidence type="ECO:0000256" key="1">
    <source>
        <dbReference type="ARBA" id="ARBA00006625"/>
    </source>
</evidence>
<comment type="similarity">
    <text evidence="1">Belongs to the peptidase C59 family.</text>
</comment>
<gene>
    <name evidence="5" type="ORF">H6B30_02255</name>
</gene>
<evidence type="ECO:0000313" key="5">
    <source>
        <dbReference type="EMBL" id="MBM6660585.1"/>
    </source>
</evidence>
<dbReference type="Gene3D" id="3.60.60.10">
    <property type="entry name" value="Penicillin V Acylase, Chain A"/>
    <property type="match status" value="1"/>
</dbReference>
<dbReference type="Proteomes" id="UP000764045">
    <property type="component" value="Unassembled WGS sequence"/>
</dbReference>
<feature type="signal peptide" evidence="3">
    <location>
        <begin position="1"/>
        <end position="24"/>
    </location>
</feature>
<accession>A0A938WJZ6</accession>
<evidence type="ECO:0000259" key="4">
    <source>
        <dbReference type="Pfam" id="PF02275"/>
    </source>
</evidence>
<keyword evidence="6" id="KW-1185">Reference proteome</keyword>
<keyword evidence="3" id="KW-0732">Signal</keyword>